<feature type="signal peptide" evidence="1">
    <location>
        <begin position="1"/>
        <end position="17"/>
    </location>
</feature>
<sequence length="37" mass="4496">MDMVFLWMLCLLCPSRSYMPLIRRNNSLDQNEWQCGM</sequence>
<reference evidence="2" key="2">
    <citation type="journal article" date="2015" name="Data Brief">
        <title>Shoot transcriptome of the giant reed, Arundo donax.</title>
        <authorList>
            <person name="Barrero R.A."/>
            <person name="Guerrero F.D."/>
            <person name="Moolhuijzen P."/>
            <person name="Goolsby J.A."/>
            <person name="Tidwell J."/>
            <person name="Bellgard S.E."/>
            <person name="Bellgard M.I."/>
        </authorList>
    </citation>
    <scope>NUCLEOTIDE SEQUENCE</scope>
    <source>
        <tissue evidence="2">Shoot tissue taken approximately 20 cm above the soil surface</tissue>
    </source>
</reference>
<dbReference type="EMBL" id="GBRH01236167">
    <property type="protein sequence ID" value="JAD61728.1"/>
    <property type="molecule type" value="Transcribed_RNA"/>
</dbReference>
<accession>A0A0A9BHW4</accession>
<evidence type="ECO:0000256" key="1">
    <source>
        <dbReference type="SAM" id="SignalP"/>
    </source>
</evidence>
<organism evidence="2">
    <name type="scientific">Arundo donax</name>
    <name type="common">Giant reed</name>
    <name type="synonym">Donax arundinaceus</name>
    <dbReference type="NCBI Taxonomy" id="35708"/>
    <lineage>
        <taxon>Eukaryota</taxon>
        <taxon>Viridiplantae</taxon>
        <taxon>Streptophyta</taxon>
        <taxon>Embryophyta</taxon>
        <taxon>Tracheophyta</taxon>
        <taxon>Spermatophyta</taxon>
        <taxon>Magnoliopsida</taxon>
        <taxon>Liliopsida</taxon>
        <taxon>Poales</taxon>
        <taxon>Poaceae</taxon>
        <taxon>PACMAD clade</taxon>
        <taxon>Arundinoideae</taxon>
        <taxon>Arundineae</taxon>
        <taxon>Arundo</taxon>
    </lineage>
</organism>
<name>A0A0A9BHW4_ARUDO</name>
<reference evidence="2" key="1">
    <citation type="submission" date="2014-09" db="EMBL/GenBank/DDBJ databases">
        <authorList>
            <person name="Magalhaes I.L.F."/>
            <person name="Oliveira U."/>
            <person name="Santos F.R."/>
            <person name="Vidigal T.H.D.A."/>
            <person name="Brescovit A.D."/>
            <person name="Santos A.J."/>
        </authorList>
    </citation>
    <scope>NUCLEOTIDE SEQUENCE</scope>
    <source>
        <tissue evidence="2">Shoot tissue taken approximately 20 cm above the soil surface</tissue>
    </source>
</reference>
<dbReference type="AlphaFoldDB" id="A0A0A9BHW4"/>
<evidence type="ECO:0000313" key="2">
    <source>
        <dbReference type="EMBL" id="JAD61728.1"/>
    </source>
</evidence>
<feature type="chain" id="PRO_5002044183" evidence="1">
    <location>
        <begin position="18"/>
        <end position="37"/>
    </location>
</feature>
<proteinExistence type="predicted"/>
<keyword evidence="1" id="KW-0732">Signal</keyword>
<protein>
    <submittedName>
        <fullName evidence="2">Uncharacterized protein</fullName>
    </submittedName>
</protein>